<feature type="domain" description="Nucleoside phosphorylase" evidence="2">
    <location>
        <begin position="14"/>
        <end position="212"/>
    </location>
</feature>
<dbReference type="Pfam" id="PF01048">
    <property type="entry name" value="PNP_UDP_1"/>
    <property type="match status" value="1"/>
</dbReference>
<dbReference type="CDD" id="cd17763">
    <property type="entry name" value="UP_hUPP-like"/>
    <property type="match status" value="1"/>
</dbReference>
<proteinExistence type="inferred from homology"/>
<protein>
    <submittedName>
        <fullName evidence="3">Uridine phosphorylase 1</fullName>
    </submittedName>
</protein>
<dbReference type="GO" id="GO:0004850">
    <property type="term" value="F:uridine phosphorylase activity"/>
    <property type="evidence" value="ECO:0007669"/>
    <property type="project" value="InterPro"/>
</dbReference>
<reference evidence="3 4" key="1">
    <citation type="journal article" date="2020" name="Nature">
        <title>Six reference-quality genomes reveal evolution of bat adaptations.</title>
        <authorList>
            <person name="Jebb D."/>
            <person name="Huang Z."/>
            <person name="Pippel M."/>
            <person name="Hughes G.M."/>
            <person name="Lavrichenko K."/>
            <person name="Devanna P."/>
            <person name="Winkler S."/>
            <person name="Jermiin L.S."/>
            <person name="Skirmuntt E.C."/>
            <person name="Katzourakis A."/>
            <person name="Burkitt-Gray L."/>
            <person name="Ray D.A."/>
            <person name="Sullivan K.A.M."/>
            <person name="Roscito J.G."/>
            <person name="Kirilenko B.M."/>
            <person name="Davalos L.M."/>
            <person name="Corthals A.P."/>
            <person name="Power M.L."/>
            <person name="Jones G."/>
            <person name="Ransome R.D."/>
            <person name="Dechmann D.K.N."/>
            <person name="Locatelli A.G."/>
            <person name="Puechmaille S.J."/>
            <person name="Fedrigo O."/>
            <person name="Jarvis E.D."/>
            <person name="Hiller M."/>
            <person name="Vernes S.C."/>
            <person name="Myers E.W."/>
            <person name="Teeling E.C."/>
        </authorList>
    </citation>
    <scope>NUCLEOTIDE SEQUENCE [LARGE SCALE GENOMIC DNA]</scope>
    <source>
        <strain evidence="3">MRhiFer1</strain>
        <tissue evidence="3">Lung</tissue>
    </source>
</reference>
<evidence type="ECO:0000256" key="1">
    <source>
        <dbReference type="ARBA" id="ARBA00010456"/>
    </source>
</evidence>
<dbReference type="GO" id="GO:0006218">
    <property type="term" value="P:uridine catabolic process"/>
    <property type="evidence" value="ECO:0007669"/>
    <property type="project" value="TreeGrafter"/>
</dbReference>
<gene>
    <name evidence="3" type="ORF">mRhiFer1_018026</name>
</gene>
<dbReference type="InterPro" id="IPR010059">
    <property type="entry name" value="Uridine_phosphorylase_euk"/>
</dbReference>
<dbReference type="NCBIfam" id="TIGR01719">
    <property type="entry name" value="euk_UDPppase"/>
    <property type="match status" value="1"/>
</dbReference>
<name>A0A7J7TP62_RHIFE</name>
<comment type="similarity">
    <text evidence="1">Belongs to the PNP/UDP phosphorylase family.</text>
</comment>
<sequence>MQAAAGVTLVSSRFQHGMGVPSIAIMLHELLKLLYHARCSGVTIIRIGTSGGIGLKPGSVVITRQAVDAYFKPEFEQVVLGKRVVRRTDLDERLVQELSECSADLREFTTVVGNTMCTLDFYEGQGRLDGALCCYTERDKQAYLQAAHAAGVRNIEMESSVFAAMCSACGLRAAVVCVTLLDRLEGDQICSPHEVLAEYQQRPQRLVGHFIKKCLAGA</sequence>
<dbReference type="AlphaFoldDB" id="A0A7J7TP62"/>
<evidence type="ECO:0000313" key="3">
    <source>
        <dbReference type="EMBL" id="KAF6302187.1"/>
    </source>
</evidence>
<dbReference type="Gene3D" id="3.40.50.1580">
    <property type="entry name" value="Nucleoside phosphorylase domain"/>
    <property type="match status" value="1"/>
</dbReference>
<dbReference type="PANTHER" id="PTHR43691">
    <property type="entry name" value="URIDINE PHOSPHORYLASE"/>
    <property type="match status" value="1"/>
</dbReference>
<organism evidence="3 4">
    <name type="scientific">Rhinolophus ferrumequinum</name>
    <name type="common">Greater horseshoe bat</name>
    <dbReference type="NCBI Taxonomy" id="59479"/>
    <lineage>
        <taxon>Eukaryota</taxon>
        <taxon>Metazoa</taxon>
        <taxon>Chordata</taxon>
        <taxon>Craniata</taxon>
        <taxon>Vertebrata</taxon>
        <taxon>Euteleostomi</taxon>
        <taxon>Mammalia</taxon>
        <taxon>Eutheria</taxon>
        <taxon>Laurasiatheria</taxon>
        <taxon>Chiroptera</taxon>
        <taxon>Yinpterochiroptera</taxon>
        <taxon>Rhinolophoidea</taxon>
        <taxon>Rhinolophidae</taxon>
        <taxon>Rhinolophinae</taxon>
        <taxon>Rhinolophus</taxon>
    </lineage>
</organism>
<dbReference type="SUPFAM" id="SSF53167">
    <property type="entry name" value="Purine and uridine phosphorylases"/>
    <property type="match status" value="1"/>
</dbReference>
<dbReference type="Proteomes" id="UP000585614">
    <property type="component" value="Unassembled WGS sequence"/>
</dbReference>
<dbReference type="PANTHER" id="PTHR43691:SF10">
    <property type="entry name" value="URIDINE PHOSPHORYLASE 1"/>
    <property type="match status" value="1"/>
</dbReference>
<comment type="caution">
    <text evidence="3">The sequence shown here is derived from an EMBL/GenBank/DDBJ whole genome shotgun (WGS) entry which is preliminary data.</text>
</comment>
<dbReference type="GO" id="GO:0009166">
    <property type="term" value="P:nucleotide catabolic process"/>
    <property type="evidence" value="ECO:0007669"/>
    <property type="project" value="InterPro"/>
</dbReference>
<dbReference type="GO" id="GO:0005829">
    <property type="term" value="C:cytosol"/>
    <property type="evidence" value="ECO:0007669"/>
    <property type="project" value="TreeGrafter"/>
</dbReference>
<evidence type="ECO:0000313" key="4">
    <source>
        <dbReference type="Proteomes" id="UP000585614"/>
    </source>
</evidence>
<dbReference type="EMBL" id="JACAGC010000019">
    <property type="protein sequence ID" value="KAF6302187.1"/>
    <property type="molecule type" value="Genomic_DNA"/>
</dbReference>
<accession>A0A7J7TP62</accession>
<evidence type="ECO:0000259" key="2">
    <source>
        <dbReference type="Pfam" id="PF01048"/>
    </source>
</evidence>
<dbReference type="InterPro" id="IPR000845">
    <property type="entry name" value="Nucleoside_phosphorylase_d"/>
</dbReference>
<dbReference type="InterPro" id="IPR035994">
    <property type="entry name" value="Nucleoside_phosphorylase_sf"/>
</dbReference>